<evidence type="ECO:0000313" key="3">
    <source>
        <dbReference type="Proteomes" id="UP000256877"/>
    </source>
</evidence>
<protein>
    <submittedName>
        <fullName evidence="2">Uncharacterized protein</fullName>
    </submittedName>
</protein>
<accession>A0A371QZF0</accession>
<dbReference type="Proteomes" id="UP000256877">
    <property type="component" value="Unassembled WGS sequence"/>
</dbReference>
<evidence type="ECO:0000256" key="1">
    <source>
        <dbReference type="SAM" id="MobiDB-lite"/>
    </source>
</evidence>
<name>A0A371QZF0_9CREN</name>
<sequence>MQKVETAVGSKLMLVSLAHISALILSFETRERADRALVSTRFTGAEKPASEKRGAAGPWPGATS</sequence>
<feature type="region of interest" description="Disordered" evidence="1">
    <location>
        <begin position="41"/>
        <end position="64"/>
    </location>
</feature>
<gene>
    <name evidence="2" type="ORF">CGL52_11270</name>
</gene>
<dbReference type="EMBL" id="NMUF01000041">
    <property type="protein sequence ID" value="RFA96200.1"/>
    <property type="molecule type" value="Genomic_DNA"/>
</dbReference>
<comment type="caution">
    <text evidence="2">The sequence shown here is derived from an EMBL/GenBank/DDBJ whole genome shotgun (WGS) entry which is preliminary data.</text>
</comment>
<organism evidence="2 3">
    <name type="scientific">Pyrobaculum aerophilum</name>
    <dbReference type="NCBI Taxonomy" id="13773"/>
    <lineage>
        <taxon>Archaea</taxon>
        <taxon>Thermoproteota</taxon>
        <taxon>Thermoprotei</taxon>
        <taxon>Thermoproteales</taxon>
        <taxon>Thermoproteaceae</taxon>
        <taxon>Pyrobaculum</taxon>
    </lineage>
</organism>
<proteinExistence type="predicted"/>
<dbReference type="AlphaFoldDB" id="A0A371QZF0"/>
<reference evidence="2 3" key="1">
    <citation type="submission" date="2017-07" db="EMBL/GenBank/DDBJ databases">
        <title>Draft genome sequence of aerobic hyperthermophilic archaea, Pyrobaculum aerophilum YKB31 and YKB32.</title>
        <authorList>
            <person name="Mochizuki T."/>
            <person name="Berliner A.J."/>
            <person name="Yoshida-Takashima Y."/>
            <person name="Takaki Y."/>
            <person name="Nunoura T."/>
            <person name="Takai K."/>
        </authorList>
    </citation>
    <scope>NUCLEOTIDE SEQUENCE [LARGE SCALE GENOMIC DNA]</scope>
    <source>
        <strain evidence="2 3">YKB32</strain>
    </source>
</reference>
<evidence type="ECO:0000313" key="2">
    <source>
        <dbReference type="EMBL" id="RFA96200.1"/>
    </source>
</evidence>